<feature type="region of interest" description="Disordered" evidence="1">
    <location>
        <begin position="1"/>
        <end position="31"/>
    </location>
</feature>
<comment type="caution">
    <text evidence="2">The sequence shown here is derived from an EMBL/GenBank/DDBJ whole genome shotgun (WGS) entry which is preliminary data.</text>
</comment>
<gene>
    <name evidence="2" type="ORF">VNI00_006470</name>
</gene>
<organism evidence="2 3">
    <name type="scientific">Paramarasmius palmivorus</name>
    <dbReference type="NCBI Taxonomy" id="297713"/>
    <lineage>
        <taxon>Eukaryota</taxon>
        <taxon>Fungi</taxon>
        <taxon>Dikarya</taxon>
        <taxon>Basidiomycota</taxon>
        <taxon>Agaricomycotina</taxon>
        <taxon>Agaricomycetes</taxon>
        <taxon>Agaricomycetidae</taxon>
        <taxon>Agaricales</taxon>
        <taxon>Marasmiineae</taxon>
        <taxon>Marasmiaceae</taxon>
        <taxon>Paramarasmius</taxon>
    </lineage>
</organism>
<sequence>MAPLYLESTSTSFNPYQTSTPASKFQTKGPPLQSDLSFLNSRSLQYRFDLMSKTPRRNLAREAREAVDTFSGVLRGEERGNAKKRLYVDTSLEELPNDFPAVDGAERSEEEGQANTDHWGAVSREEGQVEVQREVQKSERPSKRSRKHNPEKLKRVQRGSKMYQYIPPSDAQSLPPSSQTRLSRRRTSIQSQSPPSTTFFQGWSTEEYARHSSSSPHPAHTVMHPDVSTPYHSFSTPTSSTFSHRTDSFPASHSWTLSPTHPGAQAFGGASRPNCYRDNQPLPGHHGLGSSAQHRQAPTSSYEISSPNTPSTPQFHQPHMGGYPPPLPAFAPSPMHYPSLSADSPQCWVEGTVPWSTFDQLGSPDAGQDDVGAESDMEKLNEAANEGGWARRSHR</sequence>
<proteinExistence type="predicted"/>
<accession>A0AAW0D5E2</accession>
<keyword evidence="3" id="KW-1185">Reference proteome</keyword>
<feature type="region of interest" description="Disordered" evidence="1">
    <location>
        <begin position="359"/>
        <end position="395"/>
    </location>
</feature>
<dbReference type="AlphaFoldDB" id="A0AAW0D5E2"/>
<feature type="region of interest" description="Disordered" evidence="1">
    <location>
        <begin position="252"/>
        <end position="327"/>
    </location>
</feature>
<feature type="compositionally biased region" description="Polar residues" evidence="1">
    <location>
        <begin position="290"/>
        <end position="315"/>
    </location>
</feature>
<feature type="compositionally biased region" description="Low complexity" evidence="1">
    <location>
        <begin position="188"/>
        <end position="198"/>
    </location>
</feature>
<evidence type="ECO:0000313" key="3">
    <source>
        <dbReference type="Proteomes" id="UP001383192"/>
    </source>
</evidence>
<protein>
    <submittedName>
        <fullName evidence="2">Uncharacterized protein</fullName>
    </submittedName>
</protein>
<name>A0AAW0D5E2_9AGAR</name>
<feature type="compositionally biased region" description="Basic and acidic residues" evidence="1">
    <location>
        <begin position="123"/>
        <end position="154"/>
    </location>
</feature>
<feature type="region of interest" description="Disordered" evidence="1">
    <location>
        <begin position="96"/>
        <end position="200"/>
    </location>
</feature>
<reference evidence="2 3" key="1">
    <citation type="submission" date="2024-01" db="EMBL/GenBank/DDBJ databases">
        <title>A draft genome for a cacao thread blight-causing isolate of Paramarasmius palmivorus.</title>
        <authorList>
            <person name="Baruah I.K."/>
            <person name="Bukari Y."/>
            <person name="Amoako-Attah I."/>
            <person name="Meinhardt L.W."/>
            <person name="Bailey B.A."/>
            <person name="Cohen S.P."/>
        </authorList>
    </citation>
    <scope>NUCLEOTIDE SEQUENCE [LARGE SCALE GENOMIC DNA]</scope>
    <source>
        <strain evidence="2 3">GH-12</strain>
    </source>
</reference>
<feature type="compositionally biased region" description="Polar residues" evidence="1">
    <location>
        <begin position="7"/>
        <end position="26"/>
    </location>
</feature>
<feature type="compositionally biased region" description="Low complexity" evidence="1">
    <location>
        <begin position="172"/>
        <end position="181"/>
    </location>
</feature>
<evidence type="ECO:0000313" key="2">
    <source>
        <dbReference type="EMBL" id="KAK7047700.1"/>
    </source>
</evidence>
<evidence type="ECO:0000256" key="1">
    <source>
        <dbReference type="SAM" id="MobiDB-lite"/>
    </source>
</evidence>
<dbReference type="EMBL" id="JAYKXP010000019">
    <property type="protein sequence ID" value="KAK7047700.1"/>
    <property type="molecule type" value="Genomic_DNA"/>
</dbReference>
<dbReference type="Proteomes" id="UP001383192">
    <property type="component" value="Unassembled WGS sequence"/>
</dbReference>